<sequence>MHSLLFHRDVNVCQIEHVFATVFNFSLADIASDLYHYHIIVLYCWKIIIVVPSEFHKLIHGSFNKHITKNHIKYCDEHYACLDIINLRTIK</sequence>
<protein>
    <submittedName>
        <fullName evidence="1">Uncharacterized protein</fullName>
    </submittedName>
</protein>
<dbReference type="KEGG" id="cic:CICLE_v10002968mg"/>
<reference evidence="1 2" key="1">
    <citation type="submission" date="2013-10" db="EMBL/GenBank/DDBJ databases">
        <authorList>
            <consortium name="International Citrus Genome Consortium"/>
            <person name="Jenkins J."/>
            <person name="Schmutz J."/>
            <person name="Prochnik S."/>
            <person name="Rokhsar D."/>
            <person name="Gmitter F."/>
            <person name="Ollitrault P."/>
            <person name="Machado M."/>
            <person name="Talon M."/>
            <person name="Wincker P."/>
            <person name="Jaillon O."/>
            <person name="Morgante M."/>
        </authorList>
    </citation>
    <scope>NUCLEOTIDE SEQUENCE</scope>
    <source>
        <strain evidence="2">cv. Clemenules</strain>
    </source>
</reference>
<name>V4T1J8_CITCL</name>
<dbReference type="EMBL" id="KI536799">
    <property type="protein sequence ID" value="ESR47007.1"/>
    <property type="molecule type" value="Genomic_DNA"/>
</dbReference>
<dbReference type="Proteomes" id="UP000030687">
    <property type="component" value="Unassembled WGS sequence"/>
</dbReference>
<proteinExistence type="predicted"/>
<evidence type="ECO:0000313" key="2">
    <source>
        <dbReference type="Proteomes" id="UP000030687"/>
    </source>
</evidence>
<gene>
    <name evidence="1" type="ORF">CICLE_v10002968mg</name>
</gene>
<dbReference type="AlphaFoldDB" id="V4T1J8"/>
<accession>V4T1J8</accession>
<dbReference type="Gramene" id="ESR47007">
    <property type="protein sequence ID" value="ESR47007"/>
    <property type="gene ID" value="CICLE_v10002968mg"/>
</dbReference>
<dbReference type="InParanoid" id="V4T1J8"/>
<evidence type="ECO:0000313" key="1">
    <source>
        <dbReference type="EMBL" id="ESR47007.1"/>
    </source>
</evidence>
<keyword evidence="2" id="KW-1185">Reference proteome</keyword>
<organism evidence="1 2">
    <name type="scientific">Citrus clementina</name>
    <name type="common">Clementine</name>
    <name type="synonym">Citrus deliciosa x Citrus sinensis</name>
    <dbReference type="NCBI Taxonomy" id="85681"/>
    <lineage>
        <taxon>Eukaryota</taxon>
        <taxon>Viridiplantae</taxon>
        <taxon>Streptophyta</taxon>
        <taxon>Embryophyta</taxon>
        <taxon>Tracheophyta</taxon>
        <taxon>Spermatophyta</taxon>
        <taxon>Magnoliopsida</taxon>
        <taxon>eudicotyledons</taxon>
        <taxon>Gunneridae</taxon>
        <taxon>Pentapetalae</taxon>
        <taxon>rosids</taxon>
        <taxon>malvids</taxon>
        <taxon>Sapindales</taxon>
        <taxon>Rutaceae</taxon>
        <taxon>Aurantioideae</taxon>
        <taxon>Citrus</taxon>
    </lineage>
</organism>